<evidence type="ECO:0000313" key="1">
    <source>
        <dbReference type="EMBL" id="SDI26026.1"/>
    </source>
</evidence>
<reference evidence="1 2" key="1">
    <citation type="submission" date="2016-10" db="EMBL/GenBank/DDBJ databases">
        <authorList>
            <person name="de Groot N.N."/>
        </authorList>
    </citation>
    <scope>NUCLEOTIDE SEQUENCE [LARGE SCALE GENOMIC DNA]</scope>
    <source>
        <strain evidence="1 2">DSM 21771</strain>
    </source>
</reference>
<organism evidence="1 2">
    <name type="scientific">Natribacillus halophilus</name>
    <dbReference type="NCBI Taxonomy" id="549003"/>
    <lineage>
        <taxon>Bacteria</taxon>
        <taxon>Bacillati</taxon>
        <taxon>Bacillota</taxon>
        <taxon>Bacilli</taxon>
        <taxon>Bacillales</taxon>
        <taxon>Bacillaceae</taxon>
        <taxon>Natribacillus</taxon>
    </lineage>
</organism>
<protein>
    <submittedName>
        <fullName evidence="1">Uncharacterized protein</fullName>
    </submittedName>
</protein>
<accession>A0A1G8J490</accession>
<sequence length="62" mass="7163">MARPDERVLMTIDGYQFKKARSQGQVFITSPQGVNITLDVHVLKEFIHQLENDETTAKQFEL</sequence>
<dbReference type="OrthoDB" id="2971956at2"/>
<evidence type="ECO:0000313" key="2">
    <source>
        <dbReference type="Proteomes" id="UP000198853"/>
    </source>
</evidence>
<keyword evidence="2" id="KW-1185">Reference proteome</keyword>
<gene>
    <name evidence="1" type="ORF">SAMN04488123_10111</name>
</gene>
<name>A0A1G8J490_9BACI</name>
<dbReference type="AlphaFoldDB" id="A0A1G8J490"/>
<dbReference type="EMBL" id="FNEN01000001">
    <property type="protein sequence ID" value="SDI26026.1"/>
    <property type="molecule type" value="Genomic_DNA"/>
</dbReference>
<proteinExistence type="predicted"/>
<dbReference type="Proteomes" id="UP000198853">
    <property type="component" value="Unassembled WGS sequence"/>
</dbReference>
<dbReference type="RefSeq" id="WP_090395521.1">
    <property type="nucleotide sequence ID" value="NZ_FNEN01000001.1"/>
</dbReference>